<organism evidence="2 3">
    <name type="scientific">Dreissena polymorpha</name>
    <name type="common">Zebra mussel</name>
    <name type="synonym">Mytilus polymorpha</name>
    <dbReference type="NCBI Taxonomy" id="45954"/>
    <lineage>
        <taxon>Eukaryota</taxon>
        <taxon>Metazoa</taxon>
        <taxon>Spiralia</taxon>
        <taxon>Lophotrochozoa</taxon>
        <taxon>Mollusca</taxon>
        <taxon>Bivalvia</taxon>
        <taxon>Autobranchia</taxon>
        <taxon>Heteroconchia</taxon>
        <taxon>Euheterodonta</taxon>
        <taxon>Imparidentia</taxon>
        <taxon>Neoheterodontei</taxon>
        <taxon>Myida</taxon>
        <taxon>Dreissenoidea</taxon>
        <taxon>Dreissenidae</taxon>
        <taxon>Dreissena</taxon>
    </lineage>
</organism>
<dbReference type="EMBL" id="JAIWYP010000013">
    <property type="protein sequence ID" value="KAH3718424.1"/>
    <property type="molecule type" value="Genomic_DNA"/>
</dbReference>
<name>A0A9D4C7K1_DREPO</name>
<proteinExistence type="predicted"/>
<sequence>MFVCMCCPTLVTKMEVDANECNDADDLVVTRVYRAARFTNAVAAERMRVQGSKSATLAESQTAAGTSRRQKNLHEKTRRPASPRTSAISRERISSWNRDSENFVIPRVSYNKCIFPGIL</sequence>
<dbReference type="AlphaFoldDB" id="A0A9D4C7K1"/>
<evidence type="ECO:0000256" key="1">
    <source>
        <dbReference type="SAM" id="MobiDB-lite"/>
    </source>
</evidence>
<gene>
    <name evidence="2" type="ORF">DPMN_061228</name>
</gene>
<reference evidence="2" key="2">
    <citation type="submission" date="2020-11" db="EMBL/GenBank/DDBJ databases">
        <authorList>
            <person name="McCartney M.A."/>
            <person name="Auch B."/>
            <person name="Kono T."/>
            <person name="Mallez S."/>
            <person name="Becker A."/>
            <person name="Gohl D.M."/>
            <person name="Silverstein K.A.T."/>
            <person name="Koren S."/>
            <person name="Bechman K.B."/>
            <person name="Herman A."/>
            <person name="Abrahante J.E."/>
            <person name="Garbe J."/>
        </authorList>
    </citation>
    <scope>NUCLEOTIDE SEQUENCE</scope>
    <source>
        <strain evidence="2">Duluth1</strain>
        <tissue evidence="2">Whole animal</tissue>
    </source>
</reference>
<accession>A0A9D4C7K1</accession>
<evidence type="ECO:0000313" key="2">
    <source>
        <dbReference type="EMBL" id="KAH3718424.1"/>
    </source>
</evidence>
<dbReference type="Proteomes" id="UP000828390">
    <property type="component" value="Unassembled WGS sequence"/>
</dbReference>
<feature type="compositionally biased region" description="Polar residues" evidence="1">
    <location>
        <begin position="51"/>
        <end position="67"/>
    </location>
</feature>
<feature type="compositionally biased region" description="Basic residues" evidence="1">
    <location>
        <begin position="68"/>
        <end position="81"/>
    </location>
</feature>
<evidence type="ECO:0000313" key="3">
    <source>
        <dbReference type="Proteomes" id="UP000828390"/>
    </source>
</evidence>
<keyword evidence="3" id="KW-1185">Reference proteome</keyword>
<protein>
    <submittedName>
        <fullName evidence="2">Uncharacterized protein</fullName>
    </submittedName>
</protein>
<reference evidence="2" key="1">
    <citation type="journal article" date="2019" name="bioRxiv">
        <title>The Genome of the Zebra Mussel, Dreissena polymorpha: A Resource for Invasive Species Research.</title>
        <authorList>
            <person name="McCartney M.A."/>
            <person name="Auch B."/>
            <person name="Kono T."/>
            <person name="Mallez S."/>
            <person name="Zhang Y."/>
            <person name="Obille A."/>
            <person name="Becker A."/>
            <person name="Abrahante J.E."/>
            <person name="Garbe J."/>
            <person name="Badalamenti J.P."/>
            <person name="Herman A."/>
            <person name="Mangelson H."/>
            <person name="Liachko I."/>
            <person name="Sullivan S."/>
            <person name="Sone E.D."/>
            <person name="Koren S."/>
            <person name="Silverstein K.A.T."/>
            <person name="Beckman K.B."/>
            <person name="Gohl D.M."/>
        </authorList>
    </citation>
    <scope>NUCLEOTIDE SEQUENCE</scope>
    <source>
        <strain evidence="2">Duluth1</strain>
        <tissue evidence="2">Whole animal</tissue>
    </source>
</reference>
<comment type="caution">
    <text evidence="2">The sequence shown here is derived from an EMBL/GenBank/DDBJ whole genome shotgun (WGS) entry which is preliminary data.</text>
</comment>
<feature type="region of interest" description="Disordered" evidence="1">
    <location>
        <begin position="50"/>
        <end position="88"/>
    </location>
</feature>